<reference evidence="1" key="1">
    <citation type="submission" date="2021-06" db="EMBL/GenBank/DDBJ databases">
        <authorList>
            <person name="Kallberg Y."/>
            <person name="Tangrot J."/>
            <person name="Rosling A."/>
        </authorList>
    </citation>
    <scope>NUCLEOTIDE SEQUENCE</scope>
    <source>
        <strain evidence="1">MA461A</strain>
    </source>
</reference>
<keyword evidence="2" id="KW-1185">Reference proteome</keyword>
<gene>
    <name evidence="1" type="ORF">RPERSI_LOCUS25708</name>
</gene>
<feature type="non-terminal residue" evidence="1">
    <location>
        <position position="127"/>
    </location>
</feature>
<sequence length="127" mass="14793">QIITPIPHHQNNSVRTENYSNSSPFDYGYPYHIPAILGTTIAIFMALTLIIMIIKKVIFIERDTICEQERKRFDRKSFVVLDDNVESDNWDEVVVSIDELEESDQSRITEDRAYGDIIIMLPEPIYN</sequence>
<comment type="caution">
    <text evidence="1">The sequence shown here is derived from an EMBL/GenBank/DDBJ whole genome shotgun (WGS) entry which is preliminary data.</text>
</comment>
<evidence type="ECO:0000313" key="2">
    <source>
        <dbReference type="Proteomes" id="UP000789920"/>
    </source>
</evidence>
<accession>A0ACA9S2Y1</accession>
<name>A0ACA9S2Y1_9GLOM</name>
<dbReference type="Proteomes" id="UP000789920">
    <property type="component" value="Unassembled WGS sequence"/>
</dbReference>
<organism evidence="1 2">
    <name type="scientific">Racocetra persica</name>
    <dbReference type="NCBI Taxonomy" id="160502"/>
    <lineage>
        <taxon>Eukaryota</taxon>
        <taxon>Fungi</taxon>
        <taxon>Fungi incertae sedis</taxon>
        <taxon>Mucoromycota</taxon>
        <taxon>Glomeromycotina</taxon>
        <taxon>Glomeromycetes</taxon>
        <taxon>Diversisporales</taxon>
        <taxon>Gigasporaceae</taxon>
        <taxon>Racocetra</taxon>
    </lineage>
</organism>
<proteinExistence type="predicted"/>
<protein>
    <submittedName>
        <fullName evidence="1">4814_t:CDS:1</fullName>
    </submittedName>
</protein>
<evidence type="ECO:0000313" key="1">
    <source>
        <dbReference type="EMBL" id="CAG8822017.1"/>
    </source>
</evidence>
<feature type="non-terminal residue" evidence="1">
    <location>
        <position position="1"/>
    </location>
</feature>
<dbReference type="EMBL" id="CAJVQC010085675">
    <property type="protein sequence ID" value="CAG8822017.1"/>
    <property type="molecule type" value="Genomic_DNA"/>
</dbReference>